<feature type="domain" description="ABC transmembrane type-1" evidence="6">
    <location>
        <begin position="21"/>
        <end position="179"/>
    </location>
</feature>
<reference evidence="7 8" key="1">
    <citation type="submission" date="2016-07" db="EMBL/GenBank/DDBJ databases">
        <title>Genome and transcriptome analysis of iron-reducing fermentative bacteria Anoxybacter fermentans.</title>
        <authorList>
            <person name="Zeng X."/>
            <person name="Shao Z."/>
        </authorList>
    </citation>
    <scope>NUCLEOTIDE SEQUENCE [LARGE SCALE GENOMIC DNA]</scope>
    <source>
        <strain evidence="7 8">DY22613</strain>
    </source>
</reference>
<dbReference type="KEGG" id="aft:BBF96_06570"/>
<dbReference type="PROSITE" id="PS50929">
    <property type="entry name" value="ABC_TM1F"/>
    <property type="match status" value="1"/>
</dbReference>
<comment type="subcellular location">
    <subcellularLocation>
        <location evidence="1">Cell membrane</location>
        <topology evidence="1">Multi-pass membrane protein</topology>
    </subcellularLocation>
</comment>
<evidence type="ECO:0000256" key="3">
    <source>
        <dbReference type="ARBA" id="ARBA00022989"/>
    </source>
</evidence>
<dbReference type="EMBL" id="CP016379">
    <property type="protein sequence ID" value="AZR73077.1"/>
    <property type="molecule type" value="Genomic_DNA"/>
</dbReference>
<dbReference type="GO" id="GO:0005886">
    <property type="term" value="C:plasma membrane"/>
    <property type="evidence" value="ECO:0007669"/>
    <property type="project" value="UniProtKB-SubCell"/>
</dbReference>
<dbReference type="GO" id="GO:0140359">
    <property type="term" value="F:ABC-type transporter activity"/>
    <property type="evidence" value="ECO:0007669"/>
    <property type="project" value="InterPro"/>
</dbReference>
<feature type="transmembrane region" description="Helical" evidence="5">
    <location>
        <begin position="18"/>
        <end position="39"/>
    </location>
</feature>
<evidence type="ECO:0000313" key="8">
    <source>
        <dbReference type="Proteomes" id="UP000267250"/>
    </source>
</evidence>
<accession>A0A3S9SXL9</accession>
<evidence type="ECO:0000256" key="2">
    <source>
        <dbReference type="ARBA" id="ARBA00022692"/>
    </source>
</evidence>
<name>A0A3S9SXL9_9FIRM</name>
<evidence type="ECO:0000313" key="7">
    <source>
        <dbReference type="EMBL" id="AZR73077.1"/>
    </source>
</evidence>
<dbReference type="SUPFAM" id="SSF90123">
    <property type="entry name" value="ABC transporter transmembrane region"/>
    <property type="match status" value="1"/>
</dbReference>
<evidence type="ECO:0000256" key="4">
    <source>
        <dbReference type="ARBA" id="ARBA00023136"/>
    </source>
</evidence>
<keyword evidence="8" id="KW-1185">Reference proteome</keyword>
<organism evidence="7 8">
    <name type="scientific">Anoxybacter fermentans</name>
    <dbReference type="NCBI Taxonomy" id="1323375"/>
    <lineage>
        <taxon>Bacteria</taxon>
        <taxon>Bacillati</taxon>
        <taxon>Bacillota</taxon>
        <taxon>Clostridia</taxon>
        <taxon>Halanaerobiales</taxon>
        <taxon>Anoxybacter</taxon>
    </lineage>
</organism>
<feature type="transmembrane region" description="Helical" evidence="5">
    <location>
        <begin position="129"/>
        <end position="150"/>
    </location>
</feature>
<feature type="transmembrane region" description="Helical" evidence="5">
    <location>
        <begin position="59"/>
        <end position="79"/>
    </location>
</feature>
<evidence type="ECO:0000256" key="1">
    <source>
        <dbReference type="ARBA" id="ARBA00004651"/>
    </source>
</evidence>
<dbReference type="AlphaFoldDB" id="A0A3S9SXL9"/>
<sequence length="179" mass="21070">MDKPILKIIKMLKEDKKFLYLIITLSILLNLVFIVYINFVKNLINSVIEFNMSDVFKWVFLTGLVLVLDILFNFSMIIYKKKFYCNVLSRLRMAFFKKINNISLPVLERYLNADLITRFTDDLIEITKFISGSFIEVISNAVLFMMLFVYIGLNDWRLLPIVVILLPVTIYTVKKLGIY</sequence>
<dbReference type="Gene3D" id="1.20.1560.10">
    <property type="entry name" value="ABC transporter type 1, transmembrane domain"/>
    <property type="match status" value="1"/>
</dbReference>
<keyword evidence="4 5" id="KW-0472">Membrane</keyword>
<dbReference type="InterPro" id="IPR036640">
    <property type="entry name" value="ABC1_TM_sf"/>
</dbReference>
<evidence type="ECO:0000259" key="6">
    <source>
        <dbReference type="PROSITE" id="PS50929"/>
    </source>
</evidence>
<proteinExistence type="predicted"/>
<feature type="transmembrane region" description="Helical" evidence="5">
    <location>
        <begin position="156"/>
        <end position="173"/>
    </location>
</feature>
<dbReference type="Proteomes" id="UP000267250">
    <property type="component" value="Chromosome"/>
</dbReference>
<evidence type="ECO:0000256" key="5">
    <source>
        <dbReference type="SAM" id="Phobius"/>
    </source>
</evidence>
<dbReference type="InterPro" id="IPR011527">
    <property type="entry name" value="ABC1_TM_dom"/>
</dbReference>
<dbReference type="Pfam" id="PF00664">
    <property type="entry name" value="ABC_membrane"/>
    <property type="match status" value="1"/>
</dbReference>
<keyword evidence="3 5" id="KW-1133">Transmembrane helix</keyword>
<dbReference type="GO" id="GO:0005524">
    <property type="term" value="F:ATP binding"/>
    <property type="evidence" value="ECO:0007669"/>
    <property type="project" value="InterPro"/>
</dbReference>
<keyword evidence="2 5" id="KW-0812">Transmembrane</keyword>
<gene>
    <name evidence="7" type="ORF">BBF96_06570</name>
</gene>
<protein>
    <recommendedName>
        <fullName evidence="6">ABC transmembrane type-1 domain-containing protein</fullName>
    </recommendedName>
</protein>